<reference evidence="8" key="1">
    <citation type="journal article" date="2020" name="bioRxiv">
        <title>Hybrid origin of Populus tomentosa Carr. identified through genome sequencing and phylogenomic analysis.</title>
        <authorList>
            <person name="An X."/>
            <person name="Gao K."/>
            <person name="Chen Z."/>
            <person name="Li J."/>
            <person name="Yang X."/>
            <person name="Yang X."/>
            <person name="Zhou J."/>
            <person name="Guo T."/>
            <person name="Zhao T."/>
            <person name="Huang S."/>
            <person name="Miao D."/>
            <person name="Khan W.U."/>
            <person name="Rao P."/>
            <person name="Ye M."/>
            <person name="Lei B."/>
            <person name="Liao W."/>
            <person name="Wang J."/>
            <person name="Ji L."/>
            <person name="Li Y."/>
            <person name="Guo B."/>
            <person name="Mustafa N.S."/>
            <person name="Li S."/>
            <person name="Yun Q."/>
            <person name="Keller S.R."/>
            <person name="Mao J."/>
            <person name="Zhang R."/>
            <person name="Strauss S.H."/>
        </authorList>
    </citation>
    <scope>NUCLEOTIDE SEQUENCE</scope>
    <source>
        <strain evidence="8">GM15</strain>
        <tissue evidence="8">Leaf</tissue>
    </source>
</reference>
<protein>
    <recommendedName>
        <fullName evidence="7">3-oxo-5-alpha-steroid 4-dehydrogenase C-terminal domain-containing protein</fullName>
    </recommendedName>
</protein>
<name>A0A8X8A2V1_POPTO</name>
<accession>A0A8X8A2V1</accession>
<keyword evidence="3 6" id="KW-0812">Transmembrane</keyword>
<dbReference type="GO" id="GO:0003865">
    <property type="term" value="F:3-oxo-5-alpha-steroid 4-dehydrogenase activity"/>
    <property type="evidence" value="ECO:0007669"/>
    <property type="project" value="TreeGrafter"/>
</dbReference>
<evidence type="ECO:0000256" key="2">
    <source>
        <dbReference type="ARBA" id="ARBA00004922"/>
    </source>
</evidence>
<comment type="pathway">
    <text evidence="2">Protein modification; protein glycosylation.</text>
</comment>
<evidence type="ECO:0000256" key="4">
    <source>
        <dbReference type="ARBA" id="ARBA00022989"/>
    </source>
</evidence>
<evidence type="ECO:0000313" key="8">
    <source>
        <dbReference type="EMBL" id="KAG6779580.1"/>
    </source>
</evidence>
<proteinExistence type="predicted"/>
<dbReference type="EMBL" id="JAAWWB010000007">
    <property type="protein sequence ID" value="KAG6779580.1"/>
    <property type="molecule type" value="Genomic_DNA"/>
</dbReference>
<keyword evidence="5 6" id="KW-0472">Membrane</keyword>
<dbReference type="OrthoDB" id="541710at2759"/>
<dbReference type="AlphaFoldDB" id="A0A8X8A2V1"/>
<feature type="transmembrane region" description="Helical" evidence="6">
    <location>
        <begin position="125"/>
        <end position="142"/>
    </location>
</feature>
<dbReference type="InterPro" id="IPR039698">
    <property type="entry name" value="Dfg10/SRD5A3"/>
</dbReference>
<dbReference type="PROSITE" id="PS50244">
    <property type="entry name" value="S5A_REDUCTASE"/>
    <property type="match status" value="1"/>
</dbReference>
<feature type="transmembrane region" description="Helical" evidence="6">
    <location>
        <begin position="293"/>
        <end position="309"/>
    </location>
</feature>
<dbReference type="PANTHER" id="PTHR14624">
    <property type="entry name" value="DFG10 PROTEIN"/>
    <property type="match status" value="1"/>
</dbReference>
<dbReference type="GO" id="GO:0005783">
    <property type="term" value="C:endoplasmic reticulum"/>
    <property type="evidence" value="ECO:0007669"/>
    <property type="project" value="TreeGrafter"/>
</dbReference>
<evidence type="ECO:0000259" key="7">
    <source>
        <dbReference type="Pfam" id="PF02544"/>
    </source>
</evidence>
<evidence type="ECO:0000256" key="3">
    <source>
        <dbReference type="ARBA" id="ARBA00022692"/>
    </source>
</evidence>
<gene>
    <name evidence="8" type="ORF">POTOM_015973</name>
</gene>
<evidence type="ECO:0000256" key="5">
    <source>
        <dbReference type="ARBA" id="ARBA00023136"/>
    </source>
</evidence>
<feature type="transmembrane region" description="Helical" evidence="6">
    <location>
        <begin position="12"/>
        <end position="40"/>
    </location>
</feature>
<dbReference type="GO" id="GO:0016095">
    <property type="term" value="P:polyprenol catabolic process"/>
    <property type="evidence" value="ECO:0007669"/>
    <property type="project" value="TreeGrafter"/>
</dbReference>
<evidence type="ECO:0000256" key="1">
    <source>
        <dbReference type="ARBA" id="ARBA00004127"/>
    </source>
</evidence>
<evidence type="ECO:0000313" key="9">
    <source>
        <dbReference type="Proteomes" id="UP000886885"/>
    </source>
</evidence>
<feature type="transmembrane region" description="Helical" evidence="6">
    <location>
        <begin position="219"/>
        <end position="239"/>
    </location>
</feature>
<dbReference type="PANTHER" id="PTHR14624:SF0">
    <property type="entry name" value="POLYPRENOL REDUCTASE"/>
    <property type="match status" value="1"/>
</dbReference>
<dbReference type="Proteomes" id="UP000886885">
    <property type="component" value="Chromosome 4A"/>
</dbReference>
<feature type="transmembrane region" description="Helical" evidence="6">
    <location>
        <begin position="163"/>
        <end position="188"/>
    </location>
</feature>
<evidence type="ECO:0000256" key="6">
    <source>
        <dbReference type="SAM" id="Phobius"/>
    </source>
</evidence>
<dbReference type="GO" id="GO:0006488">
    <property type="term" value="P:dolichol-linked oligosaccharide biosynthetic process"/>
    <property type="evidence" value="ECO:0007669"/>
    <property type="project" value="InterPro"/>
</dbReference>
<keyword evidence="4 6" id="KW-1133">Transmembrane helix</keyword>
<feature type="domain" description="3-oxo-5-alpha-steroid 4-dehydrogenase C-terminal" evidence="7">
    <location>
        <begin position="316"/>
        <end position="396"/>
    </location>
</feature>
<dbReference type="InterPro" id="IPR001104">
    <property type="entry name" value="3-oxo-5_a-steroid_4-DH_C"/>
</dbReference>
<dbReference type="Pfam" id="PF02544">
    <property type="entry name" value="Steroid_dh"/>
    <property type="match status" value="1"/>
</dbReference>
<sequence length="397" mass="45562">MELGLVELLRAAWIAGTLPILIASLPCSRLGSFHGLVLGFARRGKIMKSSSHHKFTVPQRFFSHFYVVAVVWTTLLLIATWIYAHRMAPIASEPFFYSDLGSYFAGRSNTFSFHRSQLINSENKFRVWLSVFLLLLMEVQVLRRLFETLYVFKYSPSARMHIFGYLTGLFFYTAMPLTLCCTCAPNAFKFGKSEVTEFIVKGRSSMQAIEFDWWDFVNAFSKFGWCQWIGAAIFLWGWIHQHRCHAILVSITVGSYNYQKEFCGNQMIFREMRSNNYMFSGGGHFPSDVRMRYVIQLLVVCVLVVVGSLREHVGKVDEYVIPHGDWFEIVSSPHYLAEIVIYAGIVFGSGGADLTIWLLFGFVVSNLIFAAAETHRWYLQKFDNYPSNRVAIIPFVC</sequence>
<feature type="transmembrane region" description="Helical" evidence="6">
    <location>
        <begin position="61"/>
        <end position="84"/>
    </location>
</feature>
<comment type="subcellular location">
    <subcellularLocation>
        <location evidence="1">Endomembrane system</location>
        <topology evidence="1">Multi-pass membrane protein</topology>
    </subcellularLocation>
</comment>
<organism evidence="8 9">
    <name type="scientific">Populus tomentosa</name>
    <name type="common">Chinese white poplar</name>
    <dbReference type="NCBI Taxonomy" id="118781"/>
    <lineage>
        <taxon>Eukaryota</taxon>
        <taxon>Viridiplantae</taxon>
        <taxon>Streptophyta</taxon>
        <taxon>Embryophyta</taxon>
        <taxon>Tracheophyta</taxon>
        <taxon>Spermatophyta</taxon>
        <taxon>Magnoliopsida</taxon>
        <taxon>eudicotyledons</taxon>
        <taxon>Gunneridae</taxon>
        <taxon>Pentapetalae</taxon>
        <taxon>rosids</taxon>
        <taxon>fabids</taxon>
        <taxon>Malpighiales</taxon>
        <taxon>Salicaceae</taxon>
        <taxon>Saliceae</taxon>
        <taxon>Populus</taxon>
    </lineage>
</organism>
<comment type="caution">
    <text evidence="8">The sequence shown here is derived from an EMBL/GenBank/DDBJ whole genome shotgun (WGS) entry which is preliminary data.</text>
</comment>
<keyword evidence="9" id="KW-1185">Reference proteome</keyword>